<dbReference type="OrthoDB" id="5392716at2759"/>
<dbReference type="SUPFAM" id="SSF53098">
    <property type="entry name" value="Ribonuclease H-like"/>
    <property type="match status" value="1"/>
</dbReference>
<evidence type="ECO:0000313" key="2">
    <source>
        <dbReference type="EMBL" id="RPA89962.1"/>
    </source>
</evidence>
<protein>
    <recommendedName>
        <fullName evidence="1">Integrase core domain-containing protein</fullName>
    </recommendedName>
</protein>
<dbReference type="InterPro" id="IPR058913">
    <property type="entry name" value="Integrase_dom_put"/>
</dbReference>
<dbReference type="AlphaFoldDB" id="A0A3N4IUU7"/>
<dbReference type="InterPro" id="IPR012337">
    <property type="entry name" value="RNaseH-like_sf"/>
</dbReference>
<sequence length="133" mass="15568">MSCQWKEYFVKGPNRVLSIGGHDKLSRFSFEIYSAIDIYSHYIVWCYVGISNRTTVSVNKQYLHLLCTTLCMPKLICSDKGREMVLQAQSHITLRRANKPNLPFHKVYSYGKSTKNQRIEAWWNLLMEGQTQE</sequence>
<gene>
    <name evidence="2" type="ORF">L873DRAFT_1719854</name>
</gene>
<dbReference type="EMBL" id="ML120548">
    <property type="protein sequence ID" value="RPA89962.1"/>
    <property type="molecule type" value="Genomic_DNA"/>
</dbReference>
<dbReference type="STRING" id="1336337.A0A3N4IUU7"/>
<dbReference type="PANTHER" id="PTHR46177:SF1">
    <property type="entry name" value="INTEGRASE CATALYTIC DOMAIN-CONTAINING PROTEIN"/>
    <property type="match status" value="1"/>
</dbReference>
<evidence type="ECO:0000313" key="3">
    <source>
        <dbReference type="Proteomes" id="UP000276215"/>
    </source>
</evidence>
<accession>A0A3N4IUU7</accession>
<organism evidence="2 3">
    <name type="scientific">Choiromyces venosus 120613-1</name>
    <dbReference type="NCBI Taxonomy" id="1336337"/>
    <lineage>
        <taxon>Eukaryota</taxon>
        <taxon>Fungi</taxon>
        <taxon>Dikarya</taxon>
        <taxon>Ascomycota</taxon>
        <taxon>Pezizomycotina</taxon>
        <taxon>Pezizomycetes</taxon>
        <taxon>Pezizales</taxon>
        <taxon>Tuberaceae</taxon>
        <taxon>Choiromyces</taxon>
    </lineage>
</organism>
<evidence type="ECO:0000259" key="1">
    <source>
        <dbReference type="Pfam" id="PF24764"/>
    </source>
</evidence>
<reference evidence="2 3" key="1">
    <citation type="journal article" date="2018" name="Nat. Ecol. Evol.">
        <title>Pezizomycetes genomes reveal the molecular basis of ectomycorrhizal truffle lifestyle.</title>
        <authorList>
            <person name="Murat C."/>
            <person name="Payen T."/>
            <person name="Noel B."/>
            <person name="Kuo A."/>
            <person name="Morin E."/>
            <person name="Chen J."/>
            <person name="Kohler A."/>
            <person name="Krizsan K."/>
            <person name="Balestrini R."/>
            <person name="Da Silva C."/>
            <person name="Montanini B."/>
            <person name="Hainaut M."/>
            <person name="Levati E."/>
            <person name="Barry K.W."/>
            <person name="Belfiori B."/>
            <person name="Cichocki N."/>
            <person name="Clum A."/>
            <person name="Dockter R.B."/>
            <person name="Fauchery L."/>
            <person name="Guy J."/>
            <person name="Iotti M."/>
            <person name="Le Tacon F."/>
            <person name="Lindquist E.A."/>
            <person name="Lipzen A."/>
            <person name="Malagnac F."/>
            <person name="Mello A."/>
            <person name="Molinier V."/>
            <person name="Miyauchi S."/>
            <person name="Poulain J."/>
            <person name="Riccioni C."/>
            <person name="Rubini A."/>
            <person name="Sitrit Y."/>
            <person name="Splivallo R."/>
            <person name="Traeger S."/>
            <person name="Wang M."/>
            <person name="Zifcakova L."/>
            <person name="Wipf D."/>
            <person name="Zambonelli A."/>
            <person name="Paolocci F."/>
            <person name="Nowrousian M."/>
            <person name="Ottonello S."/>
            <person name="Baldrian P."/>
            <person name="Spatafora J.W."/>
            <person name="Henrissat B."/>
            <person name="Nagy L.G."/>
            <person name="Aury J.M."/>
            <person name="Wincker P."/>
            <person name="Grigoriev I.V."/>
            <person name="Bonfante P."/>
            <person name="Martin F.M."/>
        </authorList>
    </citation>
    <scope>NUCLEOTIDE SEQUENCE [LARGE SCALE GENOMIC DNA]</scope>
    <source>
        <strain evidence="2 3">120613-1</strain>
    </source>
</reference>
<proteinExistence type="predicted"/>
<dbReference type="Pfam" id="PF24764">
    <property type="entry name" value="rva_4"/>
    <property type="match status" value="1"/>
</dbReference>
<name>A0A3N4IUU7_9PEZI</name>
<dbReference type="Proteomes" id="UP000276215">
    <property type="component" value="Unassembled WGS sequence"/>
</dbReference>
<keyword evidence="3" id="KW-1185">Reference proteome</keyword>
<feature type="domain" description="Integrase core" evidence="1">
    <location>
        <begin position="8"/>
        <end position="127"/>
    </location>
</feature>
<dbReference type="PANTHER" id="PTHR46177">
    <property type="entry name" value="INTEGRASE CATALYTIC DOMAIN-CONTAINING PROTEIN"/>
    <property type="match status" value="1"/>
</dbReference>